<dbReference type="InterPro" id="IPR008979">
    <property type="entry name" value="Galactose-bd-like_sf"/>
</dbReference>
<dbReference type="InterPro" id="IPR013736">
    <property type="entry name" value="Xaa-Pro_dipept_C"/>
</dbReference>
<comment type="caution">
    <text evidence="5">The sequence shown here is derived from an EMBL/GenBank/DDBJ whole genome shotgun (WGS) entry which is preliminary data.</text>
</comment>
<evidence type="ECO:0000256" key="3">
    <source>
        <dbReference type="SAM" id="SignalP"/>
    </source>
</evidence>
<protein>
    <submittedName>
        <fullName evidence="5">CocE/NonD family hydrolase</fullName>
    </submittedName>
</protein>
<dbReference type="SUPFAM" id="SSF49785">
    <property type="entry name" value="Galactose-binding domain-like"/>
    <property type="match status" value="1"/>
</dbReference>
<feature type="domain" description="Xaa-Pro dipeptidyl-peptidase C-terminal" evidence="4">
    <location>
        <begin position="451"/>
        <end position="704"/>
    </location>
</feature>
<evidence type="ECO:0000313" key="5">
    <source>
        <dbReference type="EMBL" id="MBB6626173.1"/>
    </source>
</evidence>
<dbReference type="AlphaFoldDB" id="A0A7X0VAI7"/>
<feature type="chain" id="PRO_5039634041" evidence="3">
    <location>
        <begin position="33"/>
        <end position="733"/>
    </location>
</feature>
<dbReference type="InterPro" id="IPR000383">
    <property type="entry name" value="Xaa-Pro-like_dom"/>
</dbReference>
<dbReference type="SUPFAM" id="SSF53474">
    <property type="entry name" value="alpha/beta-Hydrolases"/>
    <property type="match status" value="1"/>
</dbReference>
<dbReference type="Gene3D" id="3.40.50.1820">
    <property type="entry name" value="alpha/beta hydrolase"/>
    <property type="match status" value="1"/>
</dbReference>
<dbReference type="RefSeq" id="WP_185251472.1">
    <property type="nucleotide sequence ID" value="NZ_JACKXE010000001.1"/>
</dbReference>
<dbReference type="Gene3D" id="2.60.120.260">
    <property type="entry name" value="Galactose-binding domain-like"/>
    <property type="match status" value="1"/>
</dbReference>
<dbReference type="InterPro" id="IPR029058">
    <property type="entry name" value="AB_hydrolase_fold"/>
</dbReference>
<gene>
    <name evidence="5" type="ORF">H5V45_02455</name>
</gene>
<keyword evidence="1 5" id="KW-0378">Hydrolase</keyword>
<dbReference type="Gene3D" id="1.10.3020.10">
    <property type="entry name" value="alpha-amino acid ester hydrolase ( Helical cap domain)"/>
    <property type="match status" value="1"/>
</dbReference>
<dbReference type="InterPro" id="IPR005674">
    <property type="entry name" value="CocE/Ser_esterase"/>
</dbReference>
<evidence type="ECO:0000259" key="4">
    <source>
        <dbReference type="SMART" id="SM00939"/>
    </source>
</evidence>
<evidence type="ECO:0000256" key="2">
    <source>
        <dbReference type="SAM" id="MobiDB-lite"/>
    </source>
</evidence>
<evidence type="ECO:0000256" key="1">
    <source>
        <dbReference type="ARBA" id="ARBA00022801"/>
    </source>
</evidence>
<accession>A0A7X0VAI7</accession>
<dbReference type="Pfam" id="PF08530">
    <property type="entry name" value="PepX_C"/>
    <property type="match status" value="1"/>
</dbReference>
<keyword evidence="6" id="KW-1185">Reference proteome</keyword>
<proteinExistence type="predicted"/>
<name>A0A7X0VAI7_9ACTN</name>
<feature type="signal peptide" evidence="3">
    <location>
        <begin position="1"/>
        <end position="32"/>
    </location>
</feature>
<dbReference type="Pfam" id="PF02129">
    <property type="entry name" value="Peptidase_S15"/>
    <property type="match status" value="1"/>
</dbReference>
<organism evidence="5 6">
    <name type="scientific">Nocardioides luti</name>
    <dbReference type="NCBI Taxonomy" id="2761101"/>
    <lineage>
        <taxon>Bacteria</taxon>
        <taxon>Bacillati</taxon>
        <taxon>Actinomycetota</taxon>
        <taxon>Actinomycetes</taxon>
        <taxon>Propionibacteriales</taxon>
        <taxon>Nocardioidaceae</taxon>
        <taxon>Nocardioides</taxon>
    </lineage>
</organism>
<keyword evidence="3" id="KW-0732">Signal</keyword>
<sequence length="733" mass="78050">MRTPRRASVAALALVALLAGALTGTGAGAASAADPTVFTVRPSVNQVYVVDATPGAQLELLDGASAVVATGTVDSAGSLAWRELDAGAYTVRTAGDPASATPVTVADFDDAPPPQSFYDGQTLTKGFNYITTRDGTTLSANVVLPSGNGPFPTVVEYSGYDPSNPANTTFSQLYTNLGFAYVGVNIRGTGCSGGSFLNFEPIQSLDGYDAIETIAAQPWAAHHEAGMVGISYPGISQLYVARTQPPHLSAITPLSVIDDTYRGTLYPGGILNTGFAVPWAAQRQADAAPYGEGWEQPRVDKGDTVCADNQALRLQNPDPLALIRDNPFYDQRYYEPLNQSHFAPKIDVPVFLAGAWQDEQTGGHFPAILDDFSSSPHLFATMTNGSHTESLSLGVFGRYADFLDLYVGHRVPGNAKSFVAPILANALTGVNGQSLPPGPTYDGMSYEQAKKSYESAKPIRILFEEGAAQGAPSGAPLPRYEKSFSSWPIPSATPRSWFLSPHGALRSDKPAHGPGKAKPRSYRADPAALPATDYTGSSSGIWKAHPAYDWRQIPAGKGLGWVSKPLRRTVVAIGTGSVDLWVRTPARDTDLEVTLSEVRPNGTEVYVQSGWLRTSHRKLDRAASTPISPVHTDLEADAAPLPTGRFTKVRVELFPFAQAFRAGSRLRITVDAPGGARPLWAFDTIAHGERVRIAADRRHPSKLVLPLVKGVAVPKKAPACASLRSQPCRTFAG</sequence>
<dbReference type="SMART" id="SM00939">
    <property type="entry name" value="PepX_C"/>
    <property type="match status" value="1"/>
</dbReference>
<reference evidence="5 6" key="1">
    <citation type="submission" date="2020-08" db="EMBL/GenBank/DDBJ databases">
        <authorList>
            <person name="Seo M.-J."/>
        </authorList>
    </citation>
    <scope>NUCLEOTIDE SEQUENCE [LARGE SCALE GENOMIC DNA]</scope>
    <source>
        <strain evidence="5 6">KIGAM211</strain>
    </source>
</reference>
<dbReference type="GO" id="GO:0008239">
    <property type="term" value="F:dipeptidyl-peptidase activity"/>
    <property type="evidence" value="ECO:0007669"/>
    <property type="project" value="InterPro"/>
</dbReference>
<dbReference type="EMBL" id="JACKXE010000001">
    <property type="protein sequence ID" value="MBB6626173.1"/>
    <property type="molecule type" value="Genomic_DNA"/>
</dbReference>
<feature type="region of interest" description="Disordered" evidence="2">
    <location>
        <begin position="505"/>
        <end position="529"/>
    </location>
</feature>
<dbReference type="NCBIfam" id="TIGR00976">
    <property type="entry name" value="CocE_NonD"/>
    <property type="match status" value="2"/>
</dbReference>
<evidence type="ECO:0000313" key="6">
    <source>
        <dbReference type="Proteomes" id="UP000523955"/>
    </source>
</evidence>
<dbReference type="Proteomes" id="UP000523955">
    <property type="component" value="Unassembled WGS sequence"/>
</dbReference>